<dbReference type="GO" id="GO:0005739">
    <property type="term" value="C:mitochondrion"/>
    <property type="evidence" value="ECO:0007669"/>
    <property type="project" value="TreeGrafter"/>
</dbReference>
<evidence type="ECO:0000256" key="1">
    <source>
        <dbReference type="ARBA" id="ARBA00004888"/>
    </source>
</evidence>
<dbReference type="EMBL" id="APAU02000003">
    <property type="protein sequence ID" value="EUB64459.1"/>
    <property type="molecule type" value="Genomic_DNA"/>
</dbReference>
<comment type="similarity">
    <text evidence="3 12">Belongs to the hexokinase family.</text>
</comment>
<evidence type="ECO:0000256" key="11">
    <source>
        <dbReference type="ARBA" id="ARBA00048160"/>
    </source>
</evidence>
<accession>W6VC85</accession>
<gene>
    <name evidence="15" type="ORF">EGR_01003</name>
</gene>
<evidence type="ECO:0000256" key="6">
    <source>
        <dbReference type="ARBA" id="ARBA00022777"/>
    </source>
</evidence>
<dbReference type="GO" id="GO:0006006">
    <property type="term" value="P:glucose metabolic process"/>
    <property type="evidence" value="ECO:0007669"/>
    <property type="project" value="TreeGrafter"/>
</dbReference>
<dbReference type="STRING" id="6210.W6VC85"/>
<sequence>MESRSIRSITSLKSYEILNVNPQSQINEVPNPKFNRAVEICKPFWPTTEQCEAIMHKMNIEMTKGLNTPEDPTNDLKMLNTYVTNLPMGNETGRYLALDLGGTNYRLLLVTFHAPKTPPLIEADVYTISNELQTGKGDELFKFIAGTVKTFLQTRNLLDVPLDLGFTFSFPVNQEALNKGTLIRWTKGFDVPDVVGKDIVEILNEAMTSLGLKVTCRALVNDTVGALASCAFLDPETAIGLIVGTGTNAAYVEQLSAAKKITDLPKNTQSVVINIEWGAFGEHGCLDEFTTEFDSLVDIESLNPGKQTFEKMISGMYLGEIVRYILKKLASEHVIFEGVIPERLDAKDGFPAYFLSEVDRDPTHLFYSTEYILREAFRMTKFTTEDLKIVRYVCSSAANRAASFAASGLACLLNRIDRPRTTIAVDGSLFKFHPTFARTMVEVITKLIPPRCTFRLKLSEDGSGKGAGALVAAVKRAIVEE</sequence>
<keyword evidence="16" id="KW-1185">Reference proteome</keyword>
<dbReference type="InterPro" id="IPR001312">
    <property type="entry name" value="Hexokinase"/>
</dbReference>
<keyword evidence="8 12" id="KW-0324">Glycolysis</keyword>
<dbReference type="RefSeq" id="XP_024355655.1">
    <property type="nucleotide sequence ID" value="XM_024490252.1"/>
</dbReference>
<dbReference type="Proteomes" id="UP000019149">
    <property type="component" value="Unassembled WGS sequence"/>
</dbReference>
<dbReference type="KEGG" id="egl:EGR_01003"/>
<dbReference type="Pfam" id="PF00349">
    <property type="entry name" value="Hexokinase_1"/>
    <property type="match status" value="1"/>
</dbReference>
<dbReference type="EC" id="2.7.1.-" evidence="12"/>
<dbReference type="Gene3D" id="3.40.367.20">
    <property type="match status" value="1"/>
</dbReference>
<comment type="pathway">
    <text evidence="1">Carbohydrate degradation; glycolysis; D-glyceraldehyde 3-phosphate and glycerone phosphate from D-glucose: step 1/4.</text>
</comment>
<dbReference type="GeneID" id="36336718"/>
<evidence type="ECO:0000256" key="12">
    <source>
        <dbReference type="RuleBase" id="RU362007"/>
    </source>
</evidence>
<dbReference type="InterPro" id="IPR019807">
    <property type="entry name" value="Hexokinase_BS"/>
</dbReference>
<feature type="domain" description="Hexokinase C-terminal" evidence="14">
    <location>
        <begin position="239"/>
        <end position="472"/>
    </location>
</feature>
<evidence type="ECO:0000256" key="3">
    <source>
        <dbReference type="ARBA" id="ARBA00009225"/>
    </source>
</evidence>
<dbReference type="PANTHER" id="PTHR19443:SF16">
    <property type="entry name" value="HEXOKINASE TYPE 1-RELATED"/>
    <property type="match status" value="1"/>
</dbReference>
<dbReference type="UniPathway" id="UPA00109">
    <property type="reaction ID" value="UER00180"/>
</dbReference>
<dbReference type="GO" id="GO:0008865">
    <property type="term" value="F:fructokinase activity"/>
    <property type="evidence" value="ECO:0007669"/>
    <property type="project" value="TreeGrafter"/>
</dbReference>
<keyword evidence="4 12" id="KW-0808">Transferase</keyword>
<dbReference type="InterPro" id="IPR022672">
    <property type="entry name" value="Hexokinase_N"/>
</dbReference>
<dbReference type="FunFam" id="3.40.367.20:FF:000005">
    <property type="entry name" value="Phosphotransferase"/>
    <property type="match status" value="1"/>
</dbReference>
<dbReference type="GO" id="GO:0001678">
    <property type="term" value="P:intracellular glucose homeostasis"/>
    <property type="evidence" value="ECO:0007669"/>
    <property type="project" value="InterPro"/>
</dbReference>
<evidence type="ECO:0000256" key="7">
    <source>
        <dbReference type="ARBA" id="ARBA00022840"/>
    </source>
</evidence>
<dbReference type="PROSITE" id="PS00378">
    <property type="entry name" value="HEXOKINASE_1"/>
    <property type="match status" value="1"/>
</dbReference>
<comment type="catalytic activity">
    <reaction evidence="10">
        <text>D-fructose + ATP = D-fructose 6-phosphate + ADP + H(+)</text>
        <dbReference type="Rhea" id="RHEA:16125"/>
        <dbReference type="ChEBI" id="CHEBI:15378"/>
        <dbReference type="ChEBI" id="CHEBI:30616"/>
        <dbReference type="ChEBI" id="CHEBI:37721"/>
        <dbReference type="ChEBI" id="CHEBI:61527"/>
        <dbReference type="ChEBI" id="CHEBI:456216"/>
        <dbReference type="EC" id="2.7.1.1"/>
    </reaction>
    <physiologicalReaction direction="left-to-right" evidence="10">
        <dbReference type="Rhea" id="RHEA:16126"/>
    </physiologicalReaction>
</comment>
<dbReference type="OrthoDB" id="419537at2759"/>
<dbReference type="GO" id="GO:0005829">
    <property type="term" value="C:cytosol"/>
    <property type="evidence" value="ECO:0007669"/>
    <property type="project" value="TreeGrafter"/>
</dbReference>
<dbReference type="Gene3D" id="3.30.420.40">
    <property type="match status" value="1"/>
</dbReference>
<evidence type="ECO:0000313" key="16">
    <source>
        <dbReference type="Proteomes" id="UP000019149"/>
    </source>
</evidence>
<evidence type="ECO:0000256" key="2">
    <source>
        <dbReference type="ARBA" id="ARBA00005028"/>
    </source>
</evidence>
<dbReference type="OMA" id="YHPNCRI"/>
<comment type="pathway">
    <text evidence="2">Carbohydrate metabolism; hexose metabolism.</text>
</comment>
<reference evidence="15 16" key="1">
    <citation type="journal article" date="2013" name="Nat. Genet.">
        <title>The genome of the hydatid tapeworm Echinococcus granulosus.</title>
        <authorList>
            <person name="Zheng H."/>
            <person name="Zhang W."/>
            <person name="Zhang L."/>
            <person name="Zhang Z."/>
            <person name="Li J."/>
            <person name="Lu G."/>
            <person name="Zhu Y."/>
            <person name="Wang Y."/>
            <person name="Huang Y."/>
            <person name="Liu J."/>
            <person name="Kang H."/>
            <person name="Chen J."/>
            <person name="Wang L."/>
            <person name="Chen A."/>
            <person name="Yu S."/>
            <person name="Gao Z."/>
            <person name="Jin L."/>
            <person name="Gu W."/>
            <person name="Wang Z."/>
            <person name="Zhao L."/>
            <person name="Shi B."/>
            <person name="Wen H."/>
            <person name="Lin R."/>
            <person name="Jones M.K."/>
            <person name="Brejova B."/>
            <person name="Vinar T."/>
            <person name="Zhao G."/>
            <person name="McManus D.P."/>
            <person name="Chen Z."/>
            <person name="Zhou Y."/>
            <person name="Wang S."/>
        </authorList>
    </citation>
    <scope>NUCLEOTIDE SEQUENCE [LARGE SCALE GENOMIC DNA]</scope>
</reference>
<comment type="catalytic activity">
    <reaction evidence="9">
        <text>a D-hexose + ATP = a D-hexose 6-phosphate + ADP + H(+)</text>
        <dbReference type="Rhea" id="RHEA:22740"/>
        <dbReference type="ChEBI" id="CHEBI:4194"/>
        <dbReference type="ChEBI" id="CHEBI:15378"/>
        <dbReference type="ChEBI" id="CHEBI:30616"/>
        <dbReference type="ChEBI" id="CHEBI:229467"/>
        <dbReference type="ChEBI" id="CHEBI:456216"/>
        <dbReference type="EC" id="2.7.1.1"/>
    </reaction>
    <physiologicalReaction direction="left-to-right" evidence="9">
        <dbReference type="Rhea" id="RHEA:22741"/>
    </physiologicalReaction>
</comment>
<evidence type="ECO:0000256" key="10">
    <source>
        <dbReference type="ARBA" id="ARBA00047905"/>
    </source>
</evidence>
<keyword evidence="6 12" id="KW-0418">Kinase</keyword>
<evidence type="ECO:0000256" key="8">
    <source>
        <dbReference type="ARBA" id="ARBA00023152"/>
    </source>
</evidence>
<dbReference type="CTD" id="36336718"/>
<dbReference type="AlphaFoldDB" id="W6VC85"/>
<evidence type="ECO:0000259" key="14">
    <source>
        <dbReference type="Pfam" id="PF03727"/>
    </source>
</evidence>
<dbReference type="InterPro" id="IPR022673">
    <property type="entry name" value="Hexokinase_C"/>
</dbReference>
<organism evidence="15 16">
    <name type="scientific">Echinococcus granulosus</name>
    <name type="common">Hydatid tapeworm</name>
    <dbReference type="NCBI Taxonomy" id="6210"/>
    <lineage>
        <taxon>Eukaryota</taxon>
        <taxon>Metazoa</taxon>
        <taxon>Spiralia</taxon>
        <taxon>Lophotrochozoa</taxon>
        <taxon>Platyhelminthes</taxon>
        <taxon>Cestoda</taxon>
        <taxon>Eucestoda</taxon>
        <taxon>Cyclophyllidea</taxon>
        <taxon>Taeniidae</taxon>
        <taxon>Echinococcus</taxon>
        <taxon>Echinococcus granulosus group</taxon>
    </lineage>
</organism>
<comment type="catalytic activity">
    <reaction evidence="11">
        <text>D-glucose + ATP = D-glucose 6-phosphate + ADP + H(+)</text>
        <dbReference type="Rhea" id="RHEA:17825"/>
        <dbReference type="ChEBI" id="CHEBI:4167"/>
        <dbReference type="ChEBI" id="CHEBI:15378"/>
        <dbReference type="ChEBI" id="CHEBI:30616"/>
        <dbReference type="ChEBI" id="CHEBI:61548"/>
        <dbReference type="ChEBI" id="CHEBI:456216"/>
        <dbReference type="EC" id="2.7.1.1"/>
    </reaction>
    <physiologicalReaction direction="left-to-right" evidence="11">
        <dbReference type="Rhea" id="RHEA:17826"/>
    </physiologicalReaction>
</comment>
<dbReference type="SUPFAM" id="SSF53067">
    <property type="entry name" value="Actin-like ATPase domain"/>
    <property type="match status" value="2"/>
</dbReference>
<dbReference type="GO" id="GO:0005524">
    <property type="term" value="F:ATP binding"/>
    <property type="evidence" value="ECO:0007669"/>
    <property type="project" value="UniProtKB-UniRule"/>
</dbReference>
<keyword evidence="7 12" id="KW-0067">ATP-binding</keyword>
<protein>
    <recommendedName>
        <fullName evidence="12">Phosphotransferase</fullName>
        <ecNumber evidence="12">2.7.1.-</ecNumber>
    </recommendedName>
</protein>
<keyword evidence="5 12" id="KW-0547">Nucleotide-binding</keyword>
<dbReference type="PROSITE" id="PS51748">
    <property type="entry name" value="HEXOKINASE_2"/>
    <property type="match status" value="1"/>
</dbReference>
<evidence type="ECO:0000313" key="15">
    <source>
        <dbReference type="EMBL" id="EUB64459.1"/>
    </source>
</evidence>
<name>W6VC85_ECHGR</name>
<evidence type="ECO:0000256" key="9">
    <source>
        <dbReference type="ARBA" id="ARBA00044613"/>
    </source>
</evidence>
<evidence type="ECO:0000256" key="5">
    <source>
        <dbReference type="ARBA" id="ARBA00022741"/>
    </source>
</evidence>
<dbReference type="GO" id="GO:0004340">
    <property type="term" value="F:glucokinase activity"/>
    <property type="evidence" value="ECO:0007669"/>
    <property type="project" value="TreeGrafter"/>
</dbReference>
<dbReference type="GO" id="GO:0006096">
    <property type="term" value="P:glycolytic process"/>
    <property type="evidence" value="ECO:0007669"/>
    <property type="project" value="UniProtKB-UniPathway"/>
</dbReference>
<evidence type="ECO:0000259" key="13">
    <source>
        <dbReference type="Pfam" id="PF00349"/>
    </source>
</evidence>
<dbReference type="UniPathway" id="UPA00242"/>
<dbReference type="PRINTS" id="PR00475">
    <property type="entry name" value="HEXOKINASE"/>
</dbReference>
<comment type="caution">
    <text evidence="15">The sequence shown here is derived from an EMBL/GenBank/DDBJ whole genome shotgun (WGS) entry which is preliminary data.</text>
</comment>
<feature type="domain" description="Hexokinase N-terminal" evidence="13">
    <location>
        <begin position="39"/>
        <end position="232"/>
    </location>
</feature>
<dbReference type="GO" id="GO:0005536">
    <property type="term" value="F:D-glucose binding"/>
    <property type="evidence" value="ECO:0007669"/>
    <property type="project" value="InterPro"/>
</dbReference>
<dbReference type="FunFam" id="3.30.420.40:FF:000805">
    <property type="entry name" value="Hexokinase-2"/>
    <property type="match status" value="1"/>
</dbReference>
<evidence type="ECO:0000256" key="4">
    <source>
        <dbReference type="ARBA" id="ARBA00022679"/>
    </source>
</evidence>
<proteinExistence type="inferred from homology"/>
<dbReference type="PANTHER" id="PTHR19443">
    <property type="entry name" value="HEXOKINASE"/>
    <property type="match status" value="1"/>
</dbReference>
<dbReference type="InterPro" id="IPR043129">
    <property type="entry name" value="ATPase_NBD"/>
</dbReference>
<dbReference type="Pfam" id="PF03727">
    <property type="entry name" value="Hexokinase_2"/>
    <property type="match status" value="1"/>
</dbReference>